<dbReference type="EMBL" id="CP012154">
    <property type="protein sequence ID" value="AKS40397.1"/>
    <property type="molecule type" value="Genomic_DNA"/>
</dbReference>
<evidence type="ECO:0000256" key="1">
    <source>
        <dbReference type="ARBA" id="ARBA00004496"/>
    </source>
</evidence>
<dbReference type="GO" id="GO:0004820">
    <property type="term" value="F:glycine-tRNA ligase activity"/>
    <property type="evidence" value="ECO:0007669"/>
    <property type="project" value="UniProtKB-UniRule"/>
</dbReference>
<dbReference type="SUPFAM" id="SSF109604">
    <property type="entry name" value="HD-domain/PDEase-like"/>
    <property type="match status" value="1"/>
</dbReference>
<accession>A0A0K0XS01</accession>
<dbReference type="AlphaFoldDB" id="A0A0K0XS01"/>
<dbReference type="Proteomes" id="UP000066624">
    <property type="component" value="Chromosome"/>
</dbReference>
<keyword evidence="7 11" id="KW-0067">ATP-binding</keyword>
<keyword evidence="4 11" id="KW-0963">Cytoplasm</keyword>
<dbReference type="NCBIfam" id="TIGR00211">
    <property type="entry name" value="glyS"/>
    <property type="match status" value="1"/>
</dbReference>
<evidence type="ECO:0000256" key="8">
    <source>
        <dbReference type="ARBA" id="ARBA00022917"/>
    </source>
</evidence>
<comment type="catalytic activity">
    <reaction evidence="10 11">
        <text>tRNA(Gly) + glycine + ATP = glycyl-tRNA(Gly) + AMP + diphosphate</text>
        <dbReference type="Rhea" id="RHEA:16013"/>
        <dbReference type="Rhea" id="RHEA-COMP:9664"/>
        <dbReference type="Rhea" id="RHEA-COMP:9683"/>
        <dbReference type="ChEBI" id="CHEBI:30616"/>
        <dbReference type="ChEBI" id="CHEBI:33019"/>
        <dbReference type="ChEBI" id="CHEBI:57305"/>
        <dbReference type="ChEBI" id="CHEBI:78442"/>
        <dbReference type="ChEBI" id="CHEBI:78522"/>
        <dbReference type="ChEBI" id="CHEBI:456215"/>
        <dbReference type="EC" id="6.1.1.14"/>
    </reaction>
</comment>
<organism evidence="12 13">
    <name type="scientific">Wenzhouxiangella marina</name>
    <dbReference type="NCBI Taxonomy" id="1579979"/>
    <lineage>
        <taxon>Bacteria</taxon>
        <taxon>Pseudomonadati</taxon>
        <taxon>Pseudomonadota</taxon>
        <taxon>Gammaproteobacteria</taxon>
        <taxon>Chromatiales</taxon>
        <taxon>Wenzhouxiangellaceae</taxon>
        <taxon>Wenzhouxiangella</taxon>
    </lineage>
</organism>
<dbReference type="OrthoDB" id="9775440at2"/>
<dbReference type="RefSeq" id="WP_049724118.1">
    <property type="nucleotide sequence ID" value="NZ_CP012154.1"/>
</dbReference>
<dbReference type="PANTHER" id="PTHR30075">
    <property type="entry name" value="GLYCYL-TRNA SYNTHETASE"/>
    <property type="match status" value="1"/>
</dbReference>
<keyword evidence="5 11" id="KW-0436">Ligase</keyword>
<dbReference type="PANTHER" id="PTHR30075:SF2">
    <property type="entry name" value="GLYCINE--TRNA LIGASE, CHLOROPLASTIC_MITOCHONDRIAL 2"/>
    <property type="match status" value="1"/>
</dbReference>
<dbReference type="PROSITE" id="PS50861">
    <property type="entry name" value="AA_TRNA_LIGASE_II_GLYAB"/>
    <property type="match status" value="1"/>
</dbReference>
<evidence type="ECO:0000256" key="7">
    <source>
        <dbReference type="ARBA" id="ARBA00022840"/>
    </source>
</evidence>
<dbReference type="GO" id="GO:0005524">
    <property type="term" value="F:ATP binding"/>
    <property type="evidence" value="ECO:0007669"/>
    <property type="project" value="UniProtKB-UniRule"/>
</dbReference>
<dbReference type="GO" id="GO:0006420">
    <property type="term" value="P:arginyl-tRNA aminoacylation"/>
    <property type="evidence" value="ECO:0007669"/>
    <property type="project" value="InterPro"/>
</dbReference>
<evidence type="ECO:0000256" key="11">
    <source>
        <dbReference type="HAMAP-Rule" id="MF_00255"/>
    </source>
</evidence>
<evidence type="ECO:0000256" key="10">
    <source>
        <dbReference type="ARBA" id="ARBA00047937"/>
    </source>
</evidence>
<dbReference type="PATRIC" id="fig|1579979.3.peg.6"/>
<keyword evidence="6 11" id="KW-0547">Nucleotide-binding</keyword>
<proteinExistence type="inferred from homology"/>
<name>A0A0K0XS01_9GAMM</name>
<protein>
    <recommendedName>
        <fullName evidence="11">Glycine--tRNA ligase beta subunit</fullName>
        <ecNumber evidence="11">6.1.1.14</ecNumber>
    </recommendedName>
    <alternativeName>
        <fullName evidence="11">Glycyl-tRNA synthetase beta subunit</fullName>
        <shortName evidence="11">GlyRS</shortName>
    </alternativeName>
</protein>
<evidence type="ECO:0000256" key="2">
    <source>
        <dbReference type="ARBA" id="ARBA00008226"/>
    </source>
</evidence>
<gene>
    <name evidence="11" type="primary">glyS</name>
    <name evidence="12" type="ORF">WM2015_6</name>
</gene>
<dbReference type="InterPro" id="IPR015944">
    <property type="entry name" value="Gly-tRNA-synth_bsu"/>
</dbReference>
<dbReference type="InterPro" id="IPR008909">
    <property type="entry name" value="DALR_anticod-bd"/>
</dbReference>
<dbReference type="PRINTS" id="PR01045">
    <property type="entry name" value="TRNASYNTHGB"/>
</dbReference>
<keyword evidence="9 11" id="KW-0030">Aminoacyl-tRNA synthetase</keyword>
<dbReference type="GO" id="GO:0005829">
    <property type="term" value="C:cytosol"/>
    <property type="evidence" value="ECO:0007669"/>
    <property type="project" value="TreeGrafter"/>
</dbReference>
<evidence type="ECO:0000313" key="12">
    <source>
        <dbReference type="EMBL" id="AKS40397.1"/>
    </source>
</evidence>
<dbReference type="Pfam" id="PF05746">
    <property type="entry name" value="DALR_1"/>
    <property type="match status" value="1"/>
</dbReference>
<dbReference type="Pfam" id="PF02092">
    <property type="entry name" value="tRNA_synt_2f"/>
    <property type="match status" value="1"/>
</dbReference>
<evidence type="ECO:0000256" key="6">
    <source>
        <dbReference type="ARBA" id="ARBA00022741"/>
    </source>
</evidence>
<dbReference type="InterPro" id="IPR006194">
    <property type="entry name" value="Gly-tRNA-synth_heterodimer"/>
</dbReference>
<comment type="subcellular location">
    <subcellularLocation>
        <location evidence="1 11">Cytoplasm</location>
    </subcellularLocation>
</comment>
<reference evidence="12 13" key="1">
    <citation type="submission" date="2015-07" db="EMBL/GenBank/DDBJ databases">
        <authorList>
            <person name="Noorani M."/>
        </authorList>
    </citation>
    <scope>NUCLEOTIDE SEQUENCE [LARGE SCALE GENOMIC DNA]</scope>
    <source>
        <strain evidence="12 13">KCTC 42284</strain>
    </source>
</reference>
<evidence type="ECO:0000313" key="13">
    <source>
        <dbReference type="Proteomes" id="UP000066624"/>
    </source>
</evidence>
<sequence length="693" mass="76005">MSTRADLLIELGCEELPARSIDQQLDLLCDGLQRRLVDAGLMDEGAAIARLATPRRLAVRFSQVLDRQADRELERKGPAENVALDADGKPSKAAEGFARSLGKSFEELDWLETDQGRWLYARITEPGKALDELLGPMLEETVKAMAGARSMRWSDLDERFLRPVRWLCVLHGERAIPLSLFGLSAGRRTQGHRIHGPGWHELASASDYERVLEAAHVVADRDRRRERIASQVSTLADKAGMRVDDNPDLLDENVGLTEWPVAVMGSFDEAFLEVPEEALISSMQQHQKCFPVRNVDGSLAPRFIAIANIESKDETAMIAGFERVIRPRLSDARFFWDQDRKQRLADRASRLDDVLFQEKLGSTGDKAARLGQLGRRLAESLAADPEQVARAASLCKCDLLTEMVGEFPELQGIMGRYYALADGENDAVAMAIEEHYMPRQAGAELPGTPAGQALALADRLDTVVGIFAAGKKPKGGKDPFALRRAALGIVRILEDSNCGLSLAEAVDLAAEALGEQLEVDGDLKAEVERFIFDRLRSHAAEAGIETATIQAVEAGKAGSVADFMARARAIQAFADDERAESLIAANKRTSNLLKQAENERIGDVDAILLQDDAEKRLFADIQAVETDLESALARADYPAALAELAGLREGVDAFFDQVMVMAEDARLRANRLALLTRLRGLIIDIADLARLGR</sequence>
<evidence type="ECO:0000256" key="4">
    <source>
        <dbReference type="ARBA" id="ARBA00022490"/>
    </source>
</evidence>
<evidence type="ECO:0000256" key="3">
    <source>
        <dbReference type="ARBA" id="ARBA00011209"/>
    </source>
</evidence>
<evidence type="ECO:0000256" key="5">
    <source>
        <dbReference type="ARBA" id="ARBA00022598"/>
    </source>
</evidence>
<dbReference type="GO" id="GO:0004814">
    <property type="term" value="F:arginine-tRNA ligase activity"/>
    <property type="evidence" value="ECO:0007669"/>
    <property type="project" value="InterPro"/>
</dbReference>
<dbReference type="HAMAP" id="MF_00255">
    <property type="entry name" value="Gly_tRNA_synth_beta"/>
    <property type="match status" value="1"/>
</dbReference>
<keyword evidence="13" id="KW-1185">Reference proteome</keyword>
<dbReference type="KEGG" id="wma:WM2015_6"/>
<dbReference type="STRING" id="1579979.WM2015_6"/>
<comment type="similarity">
    <text evidence="2 11">Belongs to the class-II aminoacyl-tRNA synthetase family.</text>
</comment>
<dbReference type="SMART" id="SM00836">
    <property type="entry name" value="DALR_1"/>
    <property type="match status" value="1"/>
</dbReference>
<keyword evidence="8 11" id="KW-0648">Protein biosynthesis</keyword>
<dbReference type="GO" id="GO:0006426">
    <property type="term" value="P:glycyl-tRNA aminoacylation"/>
    <property type="evidence" value="ECO:0007669"/>
    <property type="project" value="UniProtKB-UniRule"/>
</dbReference>
<comment type="subunit">
    <text evidence="3 11">Tetramer of two alpha and two beta subunits.</text>
</comment>
<dbReference type="EC" id="6.1.1.14" evidence="11"/>
<evidence type="ECO:0000256" key="9">
    <source>
        <dbReference type="ARBA" id="ARBA00023146"/>
    </source>
</evidence>